<evidence type="ECO:0000313" key="7">
    <source>
        <dbReference type="Proteomes" id="UP000824136"/>
    </source>
</evidence>
<comment type="caution">
    <text evidence="6">The sequence shown here is derived from an EMBL/GenBank/DDBJ whole genome shotgun (WGS) entry which is preliminary data.</text>
</comment>
<dbReference type="PROSITE" id="PS00211">
    <property type="entry name" value="ABC_TRANSPORTER_1"/>
    <property type="match status" value="1"/>
</dbReference>
<keyword evidence="4 6" id="KW-0067">ATP-binding</keyword>
<reference evidence="6" key="2">
    <citation type="journal article" date="2021" name="PeerJ">
        <title>Extensive microbial diversity within the chicken gut microbiome revealed by metagenomics and culture.</title>
        <authorList>
            <person name="Gilroy R."/>
            <person name="Ravi A."/>
            <person name="Getino M."/>
            <person name="Pursley I."/>
            <person name="Horton D.L."/>
            <person name="Alikhan N.F."/>
            <person name="Baker D."/>
            <person name="Gharbi K."/>
            <person name="Hall N."/>
            <person name="Watson M."/>
            <person name="Adriaenssens E.M."/>
            <person name="Foster-Nyarko E."/>
            <person name="Jarju S."/>
            <person name="Secka A."/>
            <person name="Antonio M."/>
            <person name="Oren A."/>
            <person name="Chaudhuri R.R."/>
            <person name="La Ragione R."/>
            <person name="Hildebrand F."/>
            <person name="Pallen M.J."/>
        </authorList>
    </citation>
    <scope>NUCLEOTIDE SEQUENCE</scope>
    <source>
        <strain evidence="6">CHK33-4379</strain>
    </source>
</reference>
<evidence type="ECO:0000313" key="6">
    <source>
        <dbReference type="EMBL" id="HIT58853.1"/>
    </source>
</evidence>
<evidence type="ECO:0000256" key="3">
    <source>
        <dbReference type="ARBA" id="ARBA00022741"/>
    </source>
</evidence>
<organism evidence="6 7">
    <name type="scientific">Candidatus Faeciplasma pullistercoris</name>
    <dbReference type="NCBI Taxonomy" id="2840800"/>
    <lineage>
        <taxon>Bacteria</taxon>
        <taxon>Bacillati</taxon>
        <taxon>Bacillota</taxon>
        <taxon>Clostridia</taxon>
        <taxon>Eubacteriales</taxon>
        <taxon>Oscillospiraceae</taxon>
        <taxon>Oscillospiraceae incertae sedis</taxon>
        <taxon>Candidatus Faeciplasma</taxon>
    </lineage>
</organism>
<dbReference type="Pfam" id="PF00005">
    <property type="entry name" value="ABC_tran"/>
    <property type="match status" value="1"/>
</dbReference>
<dbReference type="EMBL" id="DVLL01000015">
    <property type="protein sequence ID" value="HIT58853.1"/>
    <property type="molecule type" value="Genomic_DNA"/>
</dbReference>
<comment type="similarity">
    <text evidence="1">Belongs to the ABC transporter superfamily.</text>
</comment>
<evidence type="ECO:0000259" key="5">
    <source>
        <dbReference type="PROSITE" id="PS50893"/>
    </source>
</evidence>
<reference evidence="6" key="1">
    <citation type="submission" date="2020-10" db="EMBL/GenBank/DDBJ databases">
        <authorList>
            <person name="Gilroy R."/>
        </authorList>
    </citation>
    <scope>NUCLEOTIDE SEQUENCE</scope>
    <source>
        <strain evidence="6">CHK33-4379</strain>
    </source>
</reference>
<evidence type="ECO:0000256" key="1">
    <source>
        <dbReference type="ARBA" id="ARBA00005417"/>
    </source>
</evidence>
<dbReference type="PANTHER" id="PTHR43335">
    <property type="entry name" value="ABC TRANSPORTER, ATP-BINDING PROTEIN"/>
    <property type="match status" value="1"/>
</dbReference>
<keyword evidence="3" id="KW-0547">Nucleotide-binding</keyword>
<dbReference type="PROSITE" id="PS50893">
    <property type="entry name" value="ABC_TRANSPORTER_2"/>
    <property type="match status" value="1"/>
</dbReference>
<dbReference type="SMART" id="SM00382">
    <property type="entry name" value="AAA"/>
    <property type="match status" value="1"/>
</dbReference>
<dbReference type="SUPFAM" id="SSF52540">
    <property type="entry name" value="P-loop containing nucleoside triphosphate hydrolases"/>
    <property type="match status" value="1"/>
</dbReference>
<accession>A0A9D1KLF4</accession>
<evidence type="ECO:0000256" key="4">
    <source>
        <dbReference type="ARBA" id="ARBA00022840"/>
    </source>
</evidence>
<evidence type="ECO:0000256" key="2">
    <source>
        <dbReference type="ARBA" id="ARBA00022448"/>
    </source>
</evidence>
<dbReference type="GO" id="GO:0005524">
    <property type="term" value="F:ATP binding"/>
    <property type="evidence" value="ECO:0007669"/>
    <property type="project" value="UniProtKB-KW"/>
</dbReference>
<feature type="domain" description="ABC transporter" evidence="5">
    <location>
        <begin position="4"/>
        <end position="231"/>
    </location>
</feature>
<proteinExistence type="inferred from homology"/>
<protein>
    <submittedName>
        <fullName evidence="6">ATP-binding cassette domain-containing protein</fullName>
    </submittedName>
</protein>
<dbReference type="InterPro" id="IPR003439">
    <property type="entry name" value="ABC_transporter-like_ATP-bd"/>
</dbReference>
<dbReference type="AlphaFoldDB" id="A0A9D1KLF4"/>
<name>A0A9D1KLF4_9FIRM</name>
<dbReference type="PANTHER" id="PTHR43335:SF8">
    <property type="entry name" value="ABC TRANSPORTER, ATP-BINDING PROTEIN"/>
    <property type="match status" value="1"/>
</dbReference>
<dbReference type="InterPro" id="IPR003593">
    <property type="entry name" value="AAA+_ATPase"/>
</dbReference>
<dbReference type="InterPro" id="IPR017871">
    <property type="entry name" value="ABC_transporter-like_CS"/>
</dbReference>
<dbReference type="InterPro" id="IPR027417">
    <property type="entry name" value="P-loop_NTPase"/>
</dbReference>
<dbReference type="Gene3D" id="3.40.50.300">
    <property type="entry name" value="P-loop containing nucleotide triphosphate hydrolases"/>
    <property type="match status" value="1"/>
</dbReference>
<sequence>MNAIEIKGLTKNFGNKQALKGLDMTVPMGAIYGFIGENGSGKSTTEKLICGLLVPSGGSIKLFGRDYTDADVRAKVGVLIEAPGCFPNCTVWNNMMLQAANLSIPNAKEEVRKALKVVRMEGSASNKYKNCSLGMKQRIGIAMALLGHPSLLVLDEPINGLDADGMRIMREVLVDITRSYQCTVVISSHILGELEKIATHYGIVRGGKMIKEMTAAELDADCRTYVALRTRDMSRTKALLTFKYSRVEEDESGYLRVYDAKAPEDIVTYLYENGILVNEIKTAKVGLEEYYIDLMNEKEVR</sequence>
<dbReference type="Proteomes" id="UP000824136">
    <property type="component" value="Unassembled WGS sequence"/>
</dbReference>
<dbReference type="GO" id="GO:0016887">
    <property type="term" value="F:ATP hydrolysis activity"/>
    <property type="evidence" value="ECO:0007669"/>
    <property type="project" value="InterPro"/>
</dbReference>
<keyword evidence="2" id="KW-0813">Transport</keyword>
<gene>
    <name evidence="6" type="ORF">IAC39_03980</name>
</gene>